<reference evidence="2" key="1">
    <citation type="journal article" date="2016" name="Genome Announc.">
        <title>Draft Genome Sequences of Five Rapidly Growing Mycobacterium Species, M. thermoresistibile, M. fortuitum subsp. acetamidolyticum, M. canariasense, M. brisbanense, and M. novocastrense.</title>
        <authorList>
            <person name="Katahira K."/>
            <person name="Ogura Y."/>
            <person name="Gotoh Y."/>
            <person name="Hayashi T."/>
        </authorList>
    </citation>
    <scope>NUCLEOTIDE SEQUENCE [LARGE SCALE GENOMIC DNA]</scope>
    <source>
        <strain evidence="2">JCM15298</strain>
    </source>
</reference>
<keyword evidence="2" id="KW-1185">Reference proteome</keyword>
<organism evidence="1 2">
    <name type="scientific">Mycolicibacterium canariasense</name>
    <name type="common">Mycobacterium canariasense</name>
    <dbReference type="NCBI Taxonomy" id="228230"/>
    <lineage>
        <taxon>Bacteria</taxon>
        <taxon>Bacillati</taxon>
        <taxon>Actinomycetota</taxon>
        <taxon>Actinomycetes</taxon>
        <taxon>Mycobacteriales</taxon>
        <taxon>Mycobacteriaceae</taxon>
        <taxon>Mycolicibacterium</taxon>
    </lineage>
</organism>
<reference evidence="2" key="2">
    <citation type="submission" date="2016-02" db="EMBL/GenBank/DDBJ databases">
        <title>Draft genome sequence of five rapidly growing Mycobacterium species.</title>
        <authorList>
            <person name="Katahira K."/>
            <person name="Gotou Y."/>
            <person name="Iida K."/>
            <person name="Ogura Y."/>
            <person name="Hayashi T."/>
        </authorList>
    </citation>
    <scope>NUCLEOTIDE SEQUENCE [LARGE SCALE GENOMIC DNA]</scope>
    <source>
        <strain evidence="2">JCM15298</strain>
    </source>
</reference>
<dbReference type="Proteomes" id="UP000069443">
    <property type="component" value="Unassembled WGS sequence"/>
</dbReference>
<sequence length="55" mass="5736">MALLTVAMLIKQLPNTAGTGSGTVLWSVLLPVSREMEITAMGLGPEMGREGTCTT</sequence>
<dbReference type="STRING" id="228230.RMCC_6731"/>
<accession>A0A100WKH1</accession>
<dbReference type="AlphaFoldDB" id="A0A100WKH1"/>
<evidence type="ECO:0000313" key="1">
    <source>
        <dbReference type="EMBL" id="GAS99766.1"/>
    </source>
</evidence>
<gene>
    <name evidence="1" type="ORF">RMCC_6731</name>
</gene>
<name>A0A100WKH1_MYCCR</name>
<proteinExistence type="predicted"/>
<dbReference type="EMBL" id="BCSY01000137">
    <property type="protein sequence ID" value="GAS99766.1"/>
    <property type="molecule type" value="Genomic_DNA"/>
</dbReference>
<protein>
    <submittedName>
        <fullName evidence="1">Uncharacterized protein</fullName>
    </submittedName>
</protein>
<evidence type="ECO:0000313" key="2">
    <source>
        <dbReference type="Proteomes" id="UP000069443"/>
    </source>
</evidence>
<comment type="caution">
    <text evidence="1">The sequence shown here is derived from an EMBL/GenBank/DDBJ whole genome shotgun (WGS) entry which is preliminary data.</text>
</comment>